<keyword evidence="5" id="KW-1185">Reference proteome</keyword>
<evidence type="ECO:0000313" key="5">
    <source>
        <dbReference type="Proteomes" id="UP000429644"/>
    </source>
</evidence>
<gene>
    <name evidence="4" type="ORF">GB882_06970</name>
</gene>
<dbReference type="Proteomes" id="UP000429644">
    <property type="component" value="Unassembled WGS sequence"/>
</dbReference>
<comment type="caution">
    <text evidence="4">The sequence shown here is derived from an EMBL/GenBank/DDBJ whole genome shotgun (WGS) entry which is preliminary data.</text>
</comment>
<dbReference type="Pfam" id="PF00723">
    <property type="entry name" value="Glyco_hydro_15"/>
    <property type="match status" value="1"/>
</dbReference>
<dbReference type="GO" id="GO:0005975">
    <property type="term" value="P:carbohydrate metabolic process"/>
    <property type="evidence" value="ECO:0007669"/>
    <property type="project" value="InterPro"/>
</dbReference>
<accession>A0A7J9UVK3</accession>
<evidence type="ECO:0000313" key="4">
    <source>
        <dbReference type="EMBL" id="MPV88403.1"/>
    </source>
</evidence>
<dbReference type="OrthoDB" id="3902805at2"/>
<sequence>MADYPLIADHGLIGDLQTAALVATDGSVDWFCSPRFDSPSIFGALLDHTRGGHFRMRPTADIVTSKQLYFPDTAILVTRFMTEEGVGEVVDFMPVSASAAPTGRHRLVRILRCVRGQITFAVEIAPRFDYGRENHEAHLSDDGVVFRGPRTSLAVHLVREPGDERLAEGALDEEGDVHARATLTAGMVRGAVLETGATEARAVRAAEVQQLFDETVRFWKSWLRQSTYSGRWRETLHRSAITLKLMTYAPTGGLVAAPTAGLPEQVGGERNWDYRYTWVRDASFSVYSLLGLGFREEAAAFATWLRDRVQDQRADGAAPLQIMYRVDGSSDLSEEILEHWEGYRGSSPVRIGNGAADQLQLDIYGEAIDSVYFADRHGIQAGHPGWLKLVEVLNWLADNWDQPEEGIWETRGGRQDFTYGRLMCWVAFDRGIRLAASLGRPAPVDRWRQERDAVYNQIMEKGWSHERQAFVQHYRTDVLDASLLRMSNVGFVSPTDPMWDSTLRAMDGELVTDSLVYRYDPAASPDGLRGSEGTFSLCTFSYVDALARAGHLDKARVTFEKMLTYANHLGLYSEEIALTGEQIGNFPQAFTHLSLIDAALRLNKILDQATPTLRAQPLSTIPGRQPAMAAATAAGTAGEGAGAAATSRPTAAPGDPPAG</sequence>
<feature type="compositionally biased region" description="Low complexity" evidence="1">
    <location>
        <begin position="627"/>
        <end position="653"/>
    </location>
</feature>
<dbReference type="AlphaFoldDB" id="A0A7J9UVK3"/>
<evidence type="ECO:0000256" key="1">
    <source>
        <dbReference type="SAM" id="MobiDB-lite"/>
    </source>
</evidence>
<dbReference type="SUPFAM" id="SSF48208">
    <property type="entry name" value="Six-hairpin glycosidases"/>
    <property type="match status" value="1"/>
</dbReference>
<dbReference type="Pfam" id="PF19291">
    <property type="entry name" value="TREH_N"/>
    <property type="match status" value="1"/>
</dbReference>
<protein>
    <submittedName>
        <fullName evidence="4">Glycoside hydrolase family 15 protein</fullName>
    </submittedName>
</protein>
<feature type="domain" description="Trehalase-like N-terminal" evidence="3">
    <location>
        <begin position="7"/>
        <end position="153"/>
    </location>
</feature>
<reference evidence="4 5" key="1">
    <citation type="submission" date="2019-10" db="EMBL/GenBank/DDBJ databases">
        <title>Georgenia wutianyii sp. nov. and Georgenia yuyongxinii sp. nov. isolated from plateau pika (Ochotona curzoniae) in the Qinghai-Tibet plateau of China.</title>
        <authorList>
            <person name="Tian Z."/>
        </authorList>
    </citation>
    <scope>NUCLEOTIDE SEQUENCE [LARGE SCALE GENOMIC DNA]</scope>
    <source>
        <strain evidence="4 5">JCM 15130</strain>
    </source>
</reference>
<keyword evidence="4" id="KW-0378">Hydrolase</keyword>
<dbReference type="InterPro" id="IPR045582">
    <property type="entry name" value="Trehalase-like_N"/>
</dbReference>
<name>A0A7J9UVK3_9MICO</name>
<dbReference type="PANTHER" id="PTHR31616:SF0">
    <property type="entry name" value="GLUCAN 1,4-ALPHA-GLUCOSIDASE"/>
    <property type="match status" value="1"/>
</dbReference>
<dbReference type="Gene3D" id="1.50.10.10">
    <property type="match status" value="1"/>
</dbReference>
<organism evidence="4 5">
    <name type="scientific">Georgenia ruanii</name>
    <dbReference type="NCBI Taxonomy" id="348442"/>
    <lineage>
        <taxon>Bacteria</taxon>
        <taxon>Bacillati</taxon>
        <taxon>Actinomycetota</taxon>
        <taxon>Actinomycetes</taxon>
        <taxon>Micrococcales</taxon>
        <taxon>Bogoriellaceae</taxon>
        <taxon>Georgenia</taxon>
    </lineage>
</organism>
<proteinExistence type="predicted"/>
<evidence type="ECO:0000259" key="2">
    <source>
        <dbReference type="Pfam" id="PF00723"/>
    </source>
</evidence>
<feature type="region of interest" description="Disordered" evidence="1">
    <location>
        <begin position="617"/>
        <end position="659"/>
    </location>
</feature>
<dbReference type="InterPro" id="IPR011613">
    <property type="entry name" value="GH15-like"/>
</dbReference>
<dbReference type="EMBL" id="WHPD01001521">
    <property type="protein sequence ID" value="MPV88403.1"/>
    <property type="molecule type" value="Genomic_DNA"/>
</dbReference>
<feature type="domain" description="GH15-like" evidence="2">
    <location>
        <begin position="233"/>
        <end position="599"/>
    </location>
</feature>
<dbReference type="RefSeq" id="WP_152231074.1">
    <property type="nucleotide sequence ID" value="NZ_BAAAOT010000011.1"/>
</dbReference>
<dbReference type="GO" id="GO:0004553">
    <property type="term" value="F:hydrolase activity, hydrolyzing O-glycosyl compounds"/>
    <property type="evidence" value="ECO:0007669"/>
    <property type="project" value="UniProtKB-ARBA"/>
</dbReference>
<dbReference type="PANTHER" id="PTHR31616">
    <property type="entry name" value="TREHALASE"/>
    <property type="match status" value="1"/>
</dbReference>
<dbReference type="InterPro" id="IPR012341">
    <property type="entry name" value="6hp_glycosidase-like_sf"/>
</dbReference>
<dbReference type="InterPro" id="IPR008928">
    <property type="entry name" value="6-hairpin_glycosidase_sf"/>
</dbReference>
<evidence type="ECO:0000259" key="3">
    <source>
        <dbReference type="Pfam" id="PF19291"/>
    </source>
</evidence>